<evidence type="ECO:0000256" key="6">
    <source>
        <dbReference type="ARBA" id="ARBA00023239"/>
    </source>
</evidence>
<keyword evidence="5 8" id="KW-0057">Aromatic amino acid biosynthesis</keyword>
<sequence>MSRIKACFDALKAEGRGALIPYLEAFDPDRDTSQKLLNAMPEAGADIIEVGVPFSDPSADGPTIQLAAQRGLKAGATLAGVLDMVAQFRRTNDHTPIVLMGYLNPIDHYGVERFCQEAARSGVDGLIVVDLPPEEAGIIRPHTKANALDLITLTAPTTPDERLKAILADASGFVYYVSITGITGTNTATEDQLTQAMTRLRRATDIPVVAGFGIRTPEQARTASRITDGAVVASAIIKAMAATFDDGQATDASVPTALGHISRLSKAVRNA</sequence>
<evidence type="ECO:0000256" key="1">
    <source>
        <dbReference type="ARBA" id="ARBA00004733"/>
    </source>
</evidence>
<evidence type="ECO:0000256" key="2">
    <source>
        <dbReference type="ARBA" id="ARBA00011270"/>
    </source>
</evidence>
<dbReference type="EMBL" id="BAQD01000011">
    <property type="protein sequence ID" value="GBQ06413.1"/>
    <property type="molecule type" value="Genomic_DNA"/>
</dbReference>
<keyword evidence="11" id="KW-1185">Reference proteome</keyword>
<dbReference type="InterPro" id="IPR011060">
    <property type="entry name" value="RibuloseP-bd_barrel"/>
</dbReference>
<gene>
    <name evidence="8" type="primary">trpA</name>
    <name evidence="10" type="ORF">AA15669_0929</name>
</gene>
<dbReference type="Gene3D" id="3.20.20.70">
    <property type="entry name" value="Aldolase class I"/>
    <property type="match status" value="1"/>
</dbReference>
<evidence type="ECO:0000313" key="10">
    <source>
        <dbReference type="EMBL" id="GBQ06413.1"/>
    </source>
</evidence>
<evidence type="ECO:0000256" key="3">
    <source>
        <dbReference type="ARBA" id="ARBA00022605"/>
    </source>
</evidence>
<comment type="caution">
    <text evidence="10">The sequence shown here is derived from an EMBL/GenBank/DDBJ whole genome shotgun (WGS) entry which is preliminary data.</text>
</comment>
<keyword evidence="3 8" id="KW-0028">Amino-acid biosynthesis</keyword>
<dbReference type="NCBIfam" id="TIGR00262">
    <property type="entry name" value="trpA"/>
    <property type="match status" value="1"/>
</dbReference>
<evidence type="ECO:0000313" key="11">
    <source>
        <dbReference type="Proteomes" id="UP001062901"/>
    </source>
</evidence>
<evidence type="ECO:0000256" key="4">
    <source>
        <dbReference type="ARBA" id="ARBA00022822"/>
    </source>
</evidence>
<dbReference type="RefSeq" id="WP_018980644.1">
    <property type="nucleotide sequence ID" value="NZ_BAQD01000011.1"/>
</dbReference>
<comment type="subunit">
    <text evidence="2 8">Tetramer of two alpha and two beta chains.</text>
</comment>
<evidence type="ECO:0000256" key="8">
    <source>
        <dbReference type="HAMAP-Rule" id="MF_00131"/>
    </source>
</evidence>
<comment type="function">
    <text evidence="8">The alpha subunit is responsible for the aldol cleavage of indoleglycerol phosphate to indole and glyceraldehyde 3-phosphate.</text>
</comment>
<dbReference type="InterPro" id="IPR002028">
    <property type="entry name" value="Trp_synthase_suA"/>
</dbReference>
<dbReference type="Proteomes" id="UP001062901">
    <property type="component" value="Unassembled WGS sequence"/>
</dbReference>
<dbReference type="HAMAP" id="MF_00131">
    <property type="entry name" value="Trp_synth_alpha"/>
    <property type="match status" value="1"/>
</dbReference>
<keyword evidence="6 8" id="KW-0456">Lyase</keyword>
<proteinExistence type="inferred from homology"/>
<name>A0ABQ0NYK9_9PROT</name>
<comment type="catalytic activity">
    <reaction evidence="7 8">
        <text>(1S,2R)-1-C-(indol-3-yl)glycerol 3-phosphate + L-serine = D-glyceraldehyde 3-phosphate + L-tryptophan + H2O</text>
        <dbReference type="Rhea" id="RHEA:10532"/>
        <dbReference type="ChEBI" id="CHEBI:15377"/>
        <dbReference type="ChEBI" id="CHEBI:33384"/>
        <dbReference type="ChEBI" id="CHEBI:57912"/>
        <dbReference type="ChEBI" id="CHEBI:58866"/>
        <dbReference type="ChEBI" id="CHEBI:59776"/>
        <dbReference type="EC" id="4.2.1.20"/>
    </reaction>
</comment>
<organism evidence="10 11">
    <name type="scientific">Saccharibacter floricola DSM 15669</name>
    <dbReference type="NCBI Taxonomy" id="1123227"/>
    <lineage>
        <taxon>Bacteria</taxon>
        <taxon>Pseudomonadati</taxon>
        <taxon>Pseudomonadota</taxon>
        <taxon>Alphaproteobacteria</taxon>
        <taxon>Acetobacterales</taxon>
        <taxon>Acetobacteraceae</taxon>
        <taxon>Saccharibacter</taxon>
    </lineage>
</organism>
<keyword evidence="4 8" id="KW-0822">Tryptophan biosynthesis</keyword>
<dbReference type="InterPro" id="IPR013785">
    <property type="entry name" value="Aldolase_TIM"/>
</dbReference>
<evidence type="ECO:0000256" key="7">
    <source>
        <dbReference type="ARBA" id="ARBA00049047"/>
    </source>
</evidence>
<evidence type="ECO:0000256" key="9">
    <source>
        <dbReference type="RuleBase" id="RU003662"/>
    </source>
</evidence>
<dbReference type="EC" id="4.2.1.20" evidence="8"/>
<dbReference type="CDD" id="cd04724">
    <property type="entry name" value="Tryptophan_synthase_alpha"/>
    <property type="match status" value="1"/>
</dbReference>
<feature type="active site" description="Proton acceptor" evidence="8">
    <location>
        <position position="60"/>
    </location>
</feature>
<evidence type="ECO:0000256" key="5">
    <source>
        <dbReference type="ARBA" id="ARBA00023141"/>
    </source>
</evidence>
<protein>
    <recommendedName>
        <fullName evidence="8">Tryptophan synthase alpha chain</fullName>
        <ecNumber evidence="8">4.2.1.20</ecNumber>
    </recommendedName>
</protein>
<comment type="pathway">
    <text evidence="1 8">Amino-acid biosynthesis; L-tryptophan biosynthesis; L-tryptophan from chorismate: step 5/5.</text>
</comment>
<dbReference type="Pfam" id="PF00290">
    <property type="entry name" value="Trp_syntA"/>
    <property type="match status" value="1"/>
</dbReference>
<dbReference type="PANTHER" id="PTHR43406">
    <property type="entry name" value="TRYPTOPHAN SYNTHASE, ALPHA CHAIN"/>
    <property type="match status" value="1"/>
</dbReference>
<dbReference type="SUPFAM" id="SSF51366">
    <property type="entry name" value="Ribulose-phoshate binding barrel"/>
    <property type="match status" value="1"/>
</dbReference>
<accession>A0ABQ0NYK9</accession>
<dbReference type="PANTHER" id="PTHR43406:SF1">
    <property type="entry name" value="TRYPTOPHAN SYNTHASE ALPHA CHAIN, CHLOROPLASTIC"/>
    <property type="match status" value="1"/>
</dbReference>
<reference evidence="10" key="1">
    <citation type="submission" date="2013-04" db="EMBL/GenBank/DDBJ databases">
        <title>The genome sequencing project of 58 acetic acid bacteria.</title>
        <authorList>
            <person name="Okamoto-Kainuma A."/>
            <person name="Ishikawa M."/>
            <person name="Umino S."/>
            <person name="Koizumi Y."/>
            <person name="Shiwa Y."/>
            <person name="Yoshikawa H."/>
            <person name="Matsutani M."/>
            <person name="Matsushita K."/>
        </authorList>
    </citation>
    <scope>NUCLEOTIDE SEQUENCE</scope>
    <source>
        <strain evidence="10">DSM 15669</strain>
    </source>
</reference>
<comment type="similarity">
    <text evidence="8 9">Belongs to the TrpA family.</text>
</comment>
<feature type="active site" description="Proton acceptor" evidence="8">
    <location>
        <position position="49"/>
    </location>
</feature>